<dbReference type="PROSITE" id="PS50222">
    <property type="entry name" value="EF_HAND_2"/>
    <property type="match status" value="1"/>
</dbReference>
<dbReference type="SUPFAM" id="SSF47473">
    <property type="entry name" value="EF-hand"/>
    <property type="match status" value="1"/>
</dbReference>
<dbReference type="InterPro" id="IPR002048">
    <property type="entry name" value="EF_hand_dom"/>
</dbReference>
<dbReference type="RefSeq" id="WP_123236617.1">
    <property type="nucleotide sequence ID" value="NZ_RJVP01000001.1"/>
</dbReference>
<name>A0A3N0V7R9_9PROT</name>
<dbReference type="PROSITE" id="PS00018">
    <property type="entry name" value="EF_HAND_1"/>
    <property type="match status" value="1"/>
</dbReference>
<feature type="region of interest" description="Disordered" evidence="1">
    <location>
        <begin position="162"/>
        <end position="188"/>
    </location>
</feature>
<dbReference type="CDD" id="cd00051">
    <property type="entry name" value="EFh"/>
    <property type="match status" value="1"/>
</dbReference>
<dbReference type="InterPro" id="IPR018247">
    <property type="entry name" value="EF_Hand_1_Ca_BS"/>
</dbReference>
<dbReference type="GO" id="GO:0005509">
    <property type="term" value="F:calcium ion binding"/>
    <property type="evidence" value="ECO:0007669"/>
    <property type="project" value="InterPro"/>
</dbReference>
<organism evidence="3 4">
    <name type="scientific">Pseudomethylobacillus aquaticus</name>
    <dbReference type="NCBI Taxonomy" id="2676064"/>
    <lineage>
        <taxon>Bacteria</taxon>
        <taxon>Pseudomonadati</taxon>
        <taxon>Pseudomonadota</taxon>
        <taxon>Betaproteobacteria</taxon>
        <taxon>Nitrosomonadales</taxon>
        <taxon>Methylophilaceae</taxon>
        <taxon>Pseudomethylobacillus</taxon>
    </lineage>
</organism>
<feature type="region of interest" description="Disordered" evidence="1">
    <location>
        <begin position="1"/>
        <end position="31"/>
    </location>
</feature>
<reference evidence="3 4" key="1">
    <citation type="submission" date="2018-10" db="EMBL/GenBank/DDBJ databases">
        <authorList>
            <person name="Chen W.-M."/>
        </authorList>
    </citation>
    <scope>NUCLEOTIDE SEQUENCE [LARGE SCALE GENOMIC DNA]</scope>
    <source>
        <strain evidence="3 4">H-5</strain>
    </source>
</reference>
<dbReference type="InterPro" id="IPR011992">
    <property type="entry name" value="EF-hand-dom_pair"/>
</dbReference>
<dbReference type="AlphaFoldDB" id="A0A3N0V7R9"/>
<dbReference type="Proteomes" id="UP000275137">
    <property type="component" value="Unassembled WGS sequence"/>
</dbReference>
<keyword evidence="4" id="KW-1185">Reference proteome</keyword>
<evidence type="ECO:0000256" key="1">
    <source>
        <dbReference type="SAM" id="MobiDB-lite"/>
    </source>
</evidence>
<protein>
    <submittedName>
        <fullName evidence="3">EF-hand domain-containing protein</fullName>
    </submittedName>
</protein>
<dbReference type="EMBL" id="RJVP01000001">
    <property type="protein sequence ID" value="ROH88624.1"/>
    <property type="molecule type" value="Genomic_DNA"/>
</dbReference>
<gene>
    <name evidence="3" type="ORF">ED236_03560</name>
</gene>
<sequence>MPAQAGPKNIPNSKLADASFNSEAGNDSDVQVITEAPANAVIKATLEQRVSMEELMRLRKDLDDYSRSIDPAHVQIEERRRVMRQRIQERFLGSDKDNDGSISREEATETMPQIARQFSVVDLNGDGVITLNELEQAQARALERQRAHLLKMQQEALLAAETERAEKAEAEKAKNKQAASVNRRKSAL</sequence>
<evidence type="ECO:0000313" key="4">
    <source>
        <dbReference type="Proteomes" id="UP000275137"/>
    </source>
</evidence>
<dbReference type="Pfam" id="PF13202">
    <property type="entry name" value="EF-hand_5"/>
    <property type="match status" value="1"/>
</dbReference>
<feature type="domain" description="EF-hand" evidence="2">
    <location>
        <begin position="109"/>
        <end position="144"/>
    </location>
</feature>
<comment type="caution">
    <text evidence="3">The sequence shown here is derived from an EMBL/GenBank/DDBJ whole genome shotgun (WGS) entry which is preliminary data.</text>
</comment>
<feature type="compositionally biased region" description="Basic and acidic residues" evidence="1">
    <location>
        <begin position="162"/>
        <end position="174"/>
    </location>
</feature>
<feature type="compositionally biased region" description="Polar residues" evidence="1">
    <location>
        <begin position="19"/>
        <end position="31"/>
    </location>
</feature>
<accession>A0A3N0V7R9</accession>
<evidence type="ECO:0000313" key="3">
    <source>
        <dbReference type="EMBL" id="ROH88624.1"/>
    </source>
</evidence>
<proteinExistence type="predicted"/>
<evidence type="ECO:0000259" key="2">
    <source>
        <dbReference type="PROSITE" id="PS50222"/>
    </source>
</evidence>
<dbReference type="Gene3D" id="1.10.238.10">
    <property type="entry name" value="EF-hand"/>
    <property type="match status" value="1"/>
</dbReference>